<dbReference type="SMART" id="SM00849">
    <property type="entry name" value="Lactamase_B"/>
    <property type="match status" value="1"/>
</dbReference>
<dbReference type="AlphaFoldDB" id="A0A5D3Y7K3"/>
<dbReference type="InterPro" id="IPR001279">
    <property type="entry name" value="Metallo-B-lactamas"/>
</dbReference>
<dbReference type="GO" id="GO:0070813">
    <property type="term" value="P:hydrogen sulfide metabolic process"/>
    <property type="evidence" value="ECO:0007669"/>
    <property type="project" value="TreeGrafter"/>
</dbReference>
<evidence type="ECO:0000256" key="2">
    <source>
        <dbReference type="SAM" id="MobiDB-lite"/>
    </source>
</evidence>
<evidence type="ECO:0000256" key="1">
    <source>
        <dbReference type="ARBA" id="ARBA00022723"/>
    </source>
</evidence>
<sequence>MWLSILTANIRLIIFSKLILGEKRSLNVFQKAEGVWLRTKLLFTWMWEGCRRTDRSASGYRGIFGIAWNNNLSISYIFETHRQEDFEFGSRSLAQATGAQVMTGKHELFGASDIRLDNGQELMVGTTCFVAYETPGHTPESMIYAVFPKDVGRKCWGVFTGDTLFVGETVRMDLSDPEKGRENAAALYDAIHKKIAPLGDQAIIFPAHGTGSASGGNISDRDDSTIGSVDVLR</sequence>
<dbReference type="PANTHER" id="PTHR43084:SF1">
    <property type="entry name" value="PERSULFIDE DIOXYGENASE ETHE1, MITOCHONDRIAL"/>
    <property type="match status" value="1"/>
</dbReference>
<dbReference type="CDD" id="cd07724">
    <property type="entry name" value="POD-like_MBL-fold"/>
    <property type="match status" value="1"/>
</dbReference>
<dbReference type="GO" id="GO:0050313">
    <property type="term" value="F:sulfur dioxygenase activity"/>
    <property type="evidence" value="ECO:0007669"/>
    <property type="project" value="InterPro"/>
</dbReference>
<accession>A0A5D3Y7K3</accession>
<feature type="region of interest" description="Disordered" evidence="2">
    <location>
        <begin position="211"/>
        <end position="233"/>
    </location>
</feature>
<dbReference type="InterPro" id="IPR036866">
    <property type="entry name" value="RibonucZ/Hydroxyglut_hydro"/>
</dbReference>
<protein>
    <recommendedName>
        <fullName evidence="3">Metallo-beta-lactamase domain-containing protein</fullName>
    </recommendedName>
</protein>
<keyword evidence="1" id="KW-0479">Metal-binding</keyword>
<dbReference type="InterPro" id="IPR044528">
    <property type="entry name" value="POD-like_MBL-fold"/>
</dbReference>
<proteinExistence type="predicted"/>
<reference evidence="4 5" key="1">
    <citation type="submission" date="2019-07" db="EMBL/GenBank/DDBJ databases">
        <title>Active sludge and wastewater microbial communities from Klosterneuburg, Austria.</title>
        <authorList>
            <person name="Wagner M."/>
        </authorList>
    </citation>
    <scope>NUCLEOTIDE SEQUENCE [LARGE SCALE GENOMIC DNA]</scope>
    <source>
        <strain evidence="4 5">Nm2</strain>
    </source>
</reference>
<gene>
    <name evidence="4" type="ORF">BCL69_10882</name>
</gene>
<comment type="caution">
    <text evidence="4">The sequence shown here is derived from an EMBL/GenBank/DDBJ whole genome shotgun (WGS) entry which is preliminary data.</text>
</comment>
<dbReference type="PANTHER" id="PTHR43084">
    <property type="entry name" value="PERSULFIDE DIOXYGENASE ETHE1"/>
    <property type="match status" value="1"/>
</dbReference>
<evidence type="ECO:0000259" key="3">
    <source>
        <dbReference type="SMART" id="SM00849"/>
    </source>
</evidence>
<dbReference type="GO" id="GO:0046872">
    <property type="term" value="F:metal ion binding"/>
    <property type="evidence" value="ECO:0007669"/>
    <property type="project" value="UniProtKB-KW"/>
</dbReference>
<dbReference type="Gene3D" id="3.60.15.10">
    <property type="entry name" value="Ribonuclease Z/Hydroxyacylglutathione hydrolase-like"/>
    <property type="match status" value="1"/>
</dbReference>
<organism evidence="4 5">
    <name type="scientific">Nitrosomonas communis</name>
    <dbReference type="NCBI Taxonomy" id="44574"/>
    <lineage>
        <taxon>Bacteria</taxon>
        <taxon>Pseudomonadati</taxon>
        <taxon>Pseudomonadota</taxon>
        <taxon>Betaproteobacteria</taxon>
        <taxon>Nitrosomonadales</taxon>
        <taxon>Nitrosomonadaceae</taxon>
        <taxon>Nitrosomonas</taxon>
    </lineage>
</organism>
<evidence type="ECO:0000313" key="4">
    <source>
        <dbReference type="EMBL" id="TYP74434.1"/>
    </source>
</evidence>
<dbReference type="GO" id="GO:0006749">
    <property type="term" value="P:glutathione metabolic process"/>
    <property type="evidence" value="ECO:0007669"/>
    <property type="project" value="InterPro"/>
</dbReference>
<dbReference type="InterPro" id="IPR051682">
    <property type="entry name" value="Mito_Persulfide_Diox"/>
</dbReference>
<dbReference type="Proteomes" id="UP000324176">
    <property type="component" value="Unassembled WGS sequence"/>
</dbReference>
<evidence type="ECO:0000313" key="5">
    <source>
        <dbReference type="Proteomes" id="UP000324176"/>
    </source>
</evidence>
<name>A0A5D3Y7K3_9PROT</name>
<dbReference type="EMBL" id="VNHT01000088">
    <property type="protein sequence ID" value="TYP74434.1"/>
    <property type="molecule type" value="Genomic_DNA"/>
</dbReference>
<feature type="domain" description="Metallo-beta-lactamase" evidence="3">
    <location>
        <begin position="54"/>
        <end position="208"/>
    </location>
</feature>
<dbReference type="SUPFAM" id="SSF56281">
    <property type="entry name" value="Metallo-hydrolase/oxidoreductase"/>
    <property type="match status" value="1"/>
</dbReference>